<keyword evidence="8" id="KW-1185">Reference proteome</keyword>
<sequence length="320" mass="32095">MKTPLRYSDEVREALGRGGPVVALETSVVAQGLPPPHNLDAAMRCAAAVRRSGAVPAAVAVLGGEIVVGASEPELARLADPGRRPAKAGARDLAALLAAGLDAGTTVSATAAIATRAGIAIFATGGIGGVHRVDPAEPPSGAADVSADLAEIARARVCVVSAGPKAILDLPATAEALETLGVPLLGFRTSELPAFYADASGVALEHRVEDAAGAARVLRLQWDALGRGEGVLLLVPPPDPVPREVVETAVLAALGQARERGVRGKAVTPFLLEAVARATHGRAREANLALLERNAGVAGEVAVALSAARGGAPALQSPPA</sequence>
<feature type="binding site" evidence="6">
    <location>
        <position position="87"/>
    </location>
    <ligand>
        <name>substrate</name>
    </ligand>
</feature>
<dbReference type="PANTHER" id="PTHR42909">
    <property type="entry name" value="ZGC:136858"/>
    <property type="match status" value="1"/>
</dbReference>
<keyword evidence="1 6" id="KW-0479">Metal-binding</keyword>
<feature type="active site" description="Proton donor" evidence="6">
    <location>
        <position position="25"/>
    </location>
</feature>
<evidence type="ECO:0000256" key="3">
    <source>
        <dbReference type="ARBA" id="ARBA00023211"/>
    </source>
</evidence>
<dbReference type="EMBL" id="AP025591">
    <property type="protein sequence ID" value="BDG06453.1"/>
    <property type="molecule type" value="Genomic_DNA"/>
</dbReference>
<name>A0ABN6N353_9BACT</name>
<evidence type="ECO:0000256" key="4">
    <source>
        <dbReference type="ARBA" id="ARBA00023239"/>
    </source>
</evidence>
<dbReference type="InterPro" id="IPR022830">
    <property type="entry name" value="Indigdn_synthA-like"/>
</dbReference>
<keyword evidence="2 6" id="KW-0378">Hydrolase</keyword>
<dbReference type="Gene3D" id="3.40.1790.10">
    <property type="entry name" value="Indigoidine synthase domain"/>
    <property type="match status" value="1"/>
</dbReference>
<evidence type="ECO:0000313" key="8">
    <source>
        <dbReference type="Proteomes" id="UP001162891"/>
    </source>
</evidence>
<evidence type="ECO:0000256" key="6">
    <source>
        <dbReference type="HAMAP-Rule" id="MF_01876"/>
    </source>
</evidence>
<dbReference type="Proteomes" id="UP001162891">
    <property type="component" value="Chromosome"/>
</dbReference>
<feature type="binding site" evidence="6">
    <location>
        <position position="107"/>
    </location>
    <ligand>
        <name>substrate</name>
    </ligand>
</feature>
<comment type="catalytic activity">
    <reaction evidence="6">
        <text>D-ribose 5-phosphate + uracil = psi-UMP + H2O</text>
        <dbReference type="Rhea" id="RHEA:18337"/>
        <dbReference type="ChEBI" id="CHEBI:15377"/>
        <dbReference type="ChEBI" id="CHEBI:17568"/>
        <dbReference type="ChEBI" id="CHEBI:58380"/>
        <dbReference type="ChEBI" id="CHEBI:78346"/>
        <dbReference type="EC" id="4.2.1.70"/>
    </reaction>
</comment>
<dbReference type="InterPro" id="IPR007342">
    <property type="entry name" value="PsuG"/>
</dbReference>
<feature type="binding site" evidence="6">
    <location>
        <begin position="146"/>
        <end position="148"/>
    </location>
    <ligand>
        <name>substrate</name>
    </ligand>
</feature>
<gene>
    <name evidence="6 7" type="primary">psuG</name>
    <name evidence="7" type="ORF">AMOR_54490</name>
</gene>
<evidence type="ECO:0000256" key="2">
    <source>
        <dbReference type="ARBA" id="ARBA00022801"/>
    </source>
</evidence>
<evidence type="ECO:0000313" key="7">
    <source>
        <dbReference type="EMBL" id="BDG06453.1"/>
    </source>
</evidence>
<evidence type="ECO:0000256" key="5">
    <source>
        <dbReference type="ARBA" id="ARBA00023295"/>
    </source>
</evidence>
<organism evidence="7 8">
    <name type="scientific">Anaeromyxobacter oryzae</name>
    <dbReference type="NCBI Taxonomy" id="2918170"/>
    <lineage>
        <taxon>Bacteria</taxon>
        <taxon>Pseudomonadati</taxon>
        <taxon>Myxococcota</taxon>
        <taxon>Myxococcia</taxon>
        <taxon>Myxococcales</taxon>
        <taxon>Cystobacterineae</taxon>
        <taxon>Anaeromyxobacteraceae</taxon>
        <taxon>Anaeromyxobacter</taxon>
    </lineage>
</organism>
<dbReference type="Pfam" id="PF04227">
    <property type="entry name" value="Indigoidine_A"/>
    <property type="match status" value="1"/>
</dbReference>
<protein>
    <recommendedName>
        <fullName evidence="6">Pseudouridine-5'-phosphate glycosidase</fullName>
        <shortName evidence="6">PsiMP glycosidase</shortName>
        <ecNumber evidence="6">4.2.1.70</ecNumber>
    </recommendedName>
</protein>
<evidence type="ECO:0000256" key="1">
    <source>
        <dbReference type="ARBA" id="ARBA00022723"/>
    </source>
</evidence>
<keyword evidence="3 6" id="KW-0464">Manganese</keyword>
<feature type="binding site" evidence="6">
    <location>
        <position position="144"/>
    </location>
    <ligand>
        <name>Mn(2+)</name>
        <dbReference type="ChEBI" id="CHEBI:29035"/>
    </ligand>
</feature>
<comment type="function">
    <text evidence="6">Catalyzes the reversible cleavage of pseudouridine 5'-phosphate (PsiMP) to ribose 5-phosphate and uracil. Functions biologically in the cleavage direction, as part of a pseudouridine degradation pathway.</text>
</comment>
<dbReference type="RefSeq" id="WP_248356401.1">
    <property type="nucleotide sequence ID" value="NZ_AP025591.1"/>
</dbReference>
<dbReference type="GO" id="GO:0016798">
    <property type="term" value="F:hydrolase activity, acting on glycosyl bonds"/>
    <property type="evidence" value="ECO:0007669"/>
    <property type="project" value="UniProtKB-KW"/>
</dbReference>
<dbReference type="HAMAP" id="MF_01876">
    <property type="entry name" value="PsiMP_glycosidase"/>
    <property type="match status" value="1"/>
</dbReference>
<accession>A0ABN6N353</accession>
<dbReference type="PANTHER" id="PTHR42909:SF1">
    <property type="entry name" value="CARBOHYDRATE KINASE PFKB DOMAIN-CONTAINING PROTEIN"/>
    <property type="match status" value="1"/>
</dbReference>
<dbReference type="EC" id="4.2.1.70" evidence="6"/>
<comment type="similarity">
    <text evidence="6">Belongs to the pseudouridine-5'-phosphate glycosidase family.</text>
</comment>
<feature type="active site" description="Nucleophile" evidence="6">
    <location>
        <position position="165"/>
    </location>
</feature>
<comment type="subunit">
    <text evidence="6">Homotrimer.</text>
</comment>
<keyword evidence="5 6" id="KW-0326">Glycosidase</keyword>
<dbReference type="SUPFAM" id="SSF110581">
    <property type="entry name" value="Indigoidine synthase A-like"/>
    <property type="match status" value="1"/>
</dbReference>
<comment type="cofactor">
    <cofactor evidence="6">
        <name>Mn(2+)</name>
        <dbReference type="ChEBI" id="CHEBI:29035"/>
    </cofactor>
    <text evidence="6">Binds 1 Mn(2+) ion per subunit.</text>
</comment>
<keyword evidence="4 6" id="KW-0456">Lyase</keyword>
<reference evidence="8" key="1">
    <citation type="journal article" date="2022" name="Int. J. Syst. Evol. Microbiol.">
        <title>Anaeromyxobacter oryzae sp. nov., Anaeromyxobacter diazotrophicus sp. nov. and Anaeromyxobacter paludicola sp. nov., isolated from paddy soils.</title>
        <authorList>
            <person name="Itoh H."/>
            <person name="Xu Z."/>
            <person name="Mise K."/>
            <person name="Masuda Y."/>
            <person name="Ushijima N."/>
            <person name="Hayakawa C."/>
            <person name="Shiratori Y."/>
            <person name="Senoo K."/>
        </authorList>
    </citation>
    <scope>NUCLEOTIDE SEQUENCE [LARGE SCALE GENOMIC DNA]</scope>
    <source>
        <strain evidence="8">Red232</strain>
    </source>
</reference>
<proteinExistence type="inferred from homology"/>